<keyword evidence="1" id="KW-1133">Transmembrane helix</keyword>
<sequence>MSYLPPLVVVLLTAVAATFLYRAVWYLAARESSRYLGRRFRESILSRSHGQRVKAFWGNLLLALVCVALIVVLGAYLGSVGYSI</sequence>
<dbReference type="EMBL" id="JGZN01000016">
    <property type="protein sequence ID" value="KFI91274.1"/>
    <property type="molecule type" value="Genomic_DNA"/>
</dbReference>
<comment type="caution">
    <text evidence="2">The sequence shown here is derived from an EMBL/GenBank/DDBJ whole genome shotgun (WGS) entry which is preliminary data.</text>
</comment>
<dbReference type="AlphaFoldDB" id="A0A087D6X4"/>
<protein>
    <submittedName>
        <fullName evidence="2">Uncharacterized protein</fullName>
    </submittedName>
</protein>
<evidence type="ECO:0000313" key="2">
    <source>
        <dbReference type="EMBL" id="KFI91274.1"/>
    </source>
</evidence>
<evidence type="ECO:0000313" key="3">
    <source>
        <dbReference type="Proteomes" id="UP000029066"/>
    </source>
</evidence>
<organism evidence="2 3">
    <name type="scientific">Bifidobacterium saguini DSM 23967</name>
    <dbReference type="NCBI Taxonomy" id="1437607"/>
    <lineage>
        <taxon>Bacteria</taxon>
        <taxon>Bacillati</taxon>
        <taxon>Actinomycetota</taxon>
        <taxon>Actinomycetes</taxon>
        <taxon>Bifidobacteriales</taxon>
        <taxon>Bifidobacteriaceae</taxon>
        <taxon>Bifidobacterium</taxon>
    </lineage>
</organism>
<feature type="transmembrane region" description="Helical" evidence="1">
    <location>
        <begin position="6"/>
        <end position="29"/>
    </location>
</feature>
<feature type="transmembrane region" description="Helical" evidence="1">
    <location>
        <begin position="56"/>
        <end position="77"/>
    </location>
</feature>
<keyword evidence="1" id="KW-0472">Membrane</keyword>
<gene>
    <name evidence="2" type="ORF">BISA_1874</name>
</gene>
<dbReference type="RefSeq" id="WP_033891828.1">
    <property type="nucleotide sequence ID" value="NZ_JDUT01000006.1"/>
</dbReference>
<dbReference type="Proteomes" id="UP000029066">
    <property type="component" value="Unassembled WGS sequence"/>
</dbReference>
<reference evidence="2 3" key="1">
    <citation type="submission" date="2014-03" db="EMBL/GenBank/DDBJ databases">
        <title>Genomics of Bifidobacteria.</title>
        <authorList>
            <person name="Ventura M."/>
            <person name="Milani C."/>
            <person name="Lugli G.A."/>
        </authorList>
    </citation>
    <scope>NUCLEOTIDE SEQUENCE [LARGE SCALE GENOMIC DNA]</scope>
    <source>
        <strain evidence="2 3">DSM 23967</strain>
    </source>
</reference>
<name>A0A087D6X4_9BIFI</name>
<keyword evidence="1" id="KW-0812">Transmembrane</keyword>
<accession>A0A087D6X4</accession>
<dbReference type="STRING" id="1437607.BISA_1874"/>
<evidence type="ECO:0000256" key="1">
    <source>
        <dbReference type="SAM" id="Phobius"/>
    </source>
</evidence>
<proteinExistence type="predicted"/>